<dbReference type="PANTHER" id="PTHR33802:SF2">
    <property type="entry name" value="EF-HAND DOMAIN-CONTAINING PROTEIN"/>
    <property type="match status" value="1"/>
</dbReference>
<feature type="transmembrane region" description="Helical" evidence="2">
    <location>
        <begin position="153"/>
        <end position="175"/>
    </location>
</feature>
<feature type="transmembrane region" description="Helical" evidence="2">
    <location>
        <begin position="12"/>
        <end position="36"/>
    </location>
</feature>
<feature type="transmembrane region" description="Helical" evidence="2">
    <location>
        <begin position="90"/>
        <end position="108"/>
    </location>
</feature>
<proteinExistence type="predicted"/>
<feature type="transmembrane region" description="Helical" evidence="2">
    <location>
        <begin position="247"/>
        <end position="269"/>
    </location>
</feature>
<feature type="transmembrane region" description="Helical" evidence="2">
    <location>
        <begin position="208"/>
        <end position="227"/>
    </location>
</feature>
<evidence type="ECO:0000256" key="1">
    <source>
        <dbReference type="SAM" id="MobiDB-lite"/>
    </source>
</evidence>
<feature type="transmembrane region" description="Helical" evidence="2">
    <location>
        <begin position="114"/>
        <end position="132"/>
    </location>
</feature>
<gene>
    <name evidence="3" type="ORF">OAUR00152_LOCUS2842</name>
</gene>
<dbReference type="EMBL" id="HBKQ01004161">
    <property type="protein sequence ID" value="CAE2206465.1"/>
    <property type="molecule type" value="Transcribed_RNA"/>
</dbReference>
<dbReference type="PANTHER" id="PTHR33802">
    <property type="entry name" value="SI:CH211-161H7.5-RELATED"/>
    <property type="match status" value="1"/>
</dbReference>
<sequence length="309" mass="34024">MSNPSSEKLTCYNYINILAYIANFVVVHGIGVQGWFNLPDNSEVSAKYQTLVTPAGFTFAIWAIIFIFQAIFAIVQLLPSFRSHPFVQNGVCYWYGIVCACQIFWTFAFTFEVLWLSCILMLLLLFSLLALLSGQRRVGGGTTADFWLLRFPFQIHTGWICAASAVNVNVVLVGVSANANLQLFAAVVSLLLLFGTALFLLCRKSKNGELNIVLPLVLAWAFGGVWAELENPKQLIQDNFNSQTIDSLKVCAAIACIVVLLAIGVRTILLCVRKDDRRDEGVNNGDNLFDDPEGSLRGPASLEPESSLV</sequence>
<reference evidence="3" key="1">
    <citation type="submission" date="2021-01" db="EMBL/GenBank/DDBJ databases">
        <authorList>
            <person name="Corre E."/>
            <person name="Pelletier E."/>
            <person name="Niang G."/>
            <person name="Scheremetjew M."/>
            <person name="Finn R."/>
            <person name="Kale V."/>
            <person name="Holt S."/>
            <person name="Cochrane G."/>
            <person name="Meng A."/>
            <person name="Brown T."/>
            <person name="Cohen L."/>
        </authorList>
    </citation>
    <scope>NUCLEOTIDE SEQUENCE</scope>
    <source>
        <strain evidence="3">Isolate 1302-5</strain>
    </source>
</reference>
<protein>
    <submittedName>
        <fullName evidence="3">Uncharacterized protein</fullName>
    </submittedName>
</protein>
<accession>A0A7S4HQP1</accession>
<evidence type="ECO:0000313" key="3">
    <source>
        <dbReference type="EMBL" id="CAE2206465.1"/>
    </source>
</evidence>
<feature type="transmembrane region" description="Helical" evidence="2">
    <location>
        <begin position="56"/>
        <end position="78"/>
    </location>
</feature>
<keyword evidence="2" id="KW-0472">Membrane</keyword>
<name>A0A7S4HQP1_9STRA</name>
<keyword evidence="2" id="KW-0812">Transmembrane</keyword>
<organism evidence="3">
    <name type="scientific">Odontella aurita</name>
    <dbReference type="NCBI Taxonomy" id="265563"/>
    <lineage>
        <taxon>Eukaryota</taxon>
        <taxon>Sar</taxon>
        <taxon>Stramenopiles</taxon>
        <taxon>Ochrophyta</taxon>
        <taxon>Bacillariophyta</taxon>
        <taxon>Mediophyceae</taxon>
        <taxon>Biddulphiophycidae</taxon>
        <taxon>Eupodiscales</taxon>
        <taxon>Odontellaceae</taxon>
        <taxon>Odontella</taxon>
    </lineage>
</organism>
<dbReference type="AlphaFoldDB" id="A0A7S4HQP1"/>
<evidence type="ECO:0000256" key="2">
    <source>
        <dbReference type="SAM" id="Phobius"/>
    </source>
</evidence>
<feature type="transmembrane region" description="Helical" evidence="2">
    <location>
        <begin position="181"/>
        <end position="201"/>
    </location>
</feature>
<keyword evidence="2" id="KW-1133">Transmembrane helix</keyword>
<feature type="region of interest" description="Disordered" evidence="1">
    <location>
        <begin position="282"/>
        <end position="309"/>
    </location>
</feature>